<keyword evidence="3" id="KW-0175">Coiled coil</keyword>
<dbReference type="InterPro" id="IPR036162">
    <property type="entry name" value="Resolvase-like_N_sf"/>
</dbReference>
<dbReference type="CDD" id="cd03768">
    <property type="entry name" value="SR_ResInv"/>
    <property type="match status" value="1"/>
</dbReference>
<dbReference type="InterPro" id="IPR050639">
    <property type="entry name" value="SSR_resolvase"/>
</dbReference>
<proteinExistence type="predicted"/>
<dbReference type="PROSITE" id="PS51736">
    <property type="entry name" value="RECOMBINASES_3"/>
    <property type="match status" value="1"/>
</dbReference>
<dbReference type="Gene3D" id="3.40.50.1390">
    <property type="entry name" value="Resolvase, N-terminal catalytic domain"/>
    <property type="match status" value="1"/>
</dbReference>
<accession>A0ABZ3FD55</accession>
<dbReference type="SMART" id="SM00857">
    <property type="entry name" value="Resolvase"/>
    <property type="match status" value="1"/>
</dbReference>
<sequence length="325" mass="37585">MKNKDRIKKALNGLGYEIGCYDDTIEKLNSINLKKVMDSMKYSEDTKVLINRKPYIIQMDEIDNEIDFNAITLAQYEEHYGAWEEVEVETETPKSSKVYGYCRISRKQQSIERQVRNIKEVYPNATVVQEAYTGTKVEGRKEFNKLLNIVKIGDTIVFDSVSRMSRNETEGFELYEELFNRGINLVFLKEPHINTDTYKKALTNNIGLTGTNVDFILEGINKYLMSLAKEQIKIAFNQAEKEVKDLQQRTKEGIETARLNGKQIGQVKGTKLVTKKSIEAKEQIQKYSKDFSGTLKDTEVMKLIGIARNSYYKYKKELVQELQQD</sequence>
<feature type="domain" description="Resolvase/invertase-type recombinase catalytic" evidence="4">
    <location>
        <begin position="97"/>
        <end position="261"/>
    </location>
</feature>
<evidence type="ECO:0000259" key="4">
    <source>
        <dbReference type="PROSITE" id="PS51736"/>
    </source>
</evidence>
<keyword evidence="1" id="KW-0238">DNA-binding</keyword>
<evidence type="ECO:0000256" key="1">
    <source>
        <dbReference type="ARBA" id="ARBA00023125"/>
    </source>
</evidence>
<gene>
    <name evidence="5" type="ORF">TPELB_14120</name>
</gene>
<reference evidence="5 6" key="1">
    <citation type="submission" date="2024-04" db="EMBL/GenBank/DDBJ databases">
        <title>Isolation and characterization of novel acetogenic strains of the genera Terrisporobacter and Acetoanaerobium.</title>
        <authorList>
            <person name="Boeer T."/>
            <person name="Schueler M.A."/>
            <person name="Lueschen A."/>
            <person name="Eysell L."/>
            <person name="Droege J."/>
            <person name="Heinemann M."/>
            <person name="Engelhardt L."/>
            <person name="Basen M."/>
            <person name="Daniel R."/>
        </authorList>
    </citation>
    <scope>NUCLEOTIDE SEQUENCE [LARGE SCALE GENOMIC DNA]</scope>
    <source>
        <strain evidence="5 6">ELB</strain>
    </source>
</reference>
<dbReference type="Proteomes" id="UP001477947">
    <property type="component" value="Chromosome"/>
</dbReference>
<organism evidence="5 6">
    <name type="scientific">Terrisporobacter petrolearius</name>
    <dbReference type="NCBI Taxonomy" id="1460447"/>
    <lineage>
        <taxon>Bacteria</taxon>
        <taxon>Bacillati</taxon>
        <taxon>Bacillota</taxon>
        <taxon>Clostridia</taxon>
        <taxon>Peptostreptococcales</taxon>
        <taxon>Peptostreptococcaceae</taxon>
        <taxon>Terrisporobacter</taxon>
    </lineage>
</organism>
<dbReference type="Pfam" id="PF00239">
    <property type="entry name" value="Resolvase"/>
    <property type="match status" value="1"/>
</dbReference>
<dbReference type="InterPro" id="IPR006119">
    <property type="entry name" value="Resolv_N"/>
</dbReference>
<dbReference type="PANTHER" id="PTHR30461:SF2">
    <property type="entry name" value="SERINE RECOMBINASE PINE-RELATED"/>
    <property type="match status" value="1"/>
</dbReference>
<name>A0ABZ3FD55_9FIRM</name>
<keyword evidence="2" id="KW-0233">DNA recombination</keyword>
<protein>
    <recommendedName>
        <fullName evidence="4">Resolvase/invertase-type recombinase catalytic domain-containing protein</fullName>
    </recommendedName>
</protein>
<evidence type="ECO:0000313" key="5">
    <source>
        <dbReference type="EMBL" id="XAM41101.1"/>
    </source>
</evidence>
<dbReference type="PANTHER" id="PTHR30461">
    <property type="entry name" value="DNA-INVERTASE FROM LAMBDOID PROPHAGE"/>
    <property type="match status" value="1"/>
</dbReference>
<dbReference type="RefSeq" id="WP_343339063.1">
    <property type="nucleotide sequence ID" value="NZ_CP154622.1"/>
</dbReference>
<evidence type="ECO:0000313" key="6">
    <source>
        <dbReference type="Proteomes" id="UP001477947"/>
    </source>
</evidence>
<keyword evidence="6" id="KW-1185">Reference proteome</keyword>
<feature type="coiled-coil region" evidence="3">
    <location>
        <begin position="229"/>
        <end position="256"/>
    </location>
</feature>
<dbReference type="SUPFAM" id="SSF53041">
    <property type="entry name" value="Resolvase-like"/>
    <property type="match status" value="1"/>
</dbReference>
<evidence type="ECO:0000256" key="3">
    <source>
        <dbReference type="SAM" id="Coils"/>
    </source>
</evidence>
<evidence type="ECO:0000256" key="2">
    <source>
        <dbReference type="ARBA" id="ARBA00023172"/>
    </source>
</evidence>
<dbReference type="EMBL" id="CP154622">
    <property type="protein sequence ID" value="XAM41101.1"/>
    <property type="molecule type" value="Genomic_DNA"/>
</dbReference>